<proteinExistence type="predicted"/>
<dbReference type="AlphaFoldDB" id="A0A0F8UCJ0"/>
<feature type="compositionally biased region" description="Polar residues" evidence="1">
    <location>
        <begin position="188"/>
        <end position="204"/>
    </location>
</feature>
<feature type="region of interest" description="Disordered" evidence="1">
    <location>
        <begin position="1"/>
        <end position="245"/>
    </location>
</feature>
<name>A0A0F8UCJ0_9EURO</name>
<sequence>MTAIIHKLRGKRKLSSELDSRWGDVSISYPNAGSWSQYDRISERVSPTSAQSSDHDGHAYGRKHSSGDCSDHHTAPSPDGPEQPPRKGSVDSSLTIPTGYYDARVRSRSKTAPSSPEPPPPQLARRPNITLPQAWEEERFNDSSADEAECDSVSALGCLKGREDAPDFSRPSKSPPLSVTSRMRRLSGHSTATDPTSSSIPGTASSKRTSFSSSVPSASSEDPRLARHTPPHHEKKTPRRANPARLTTQQELVPSYDELYLQLQLAQQGNSRGHHHQLRRLGIFSSSNRSIQVPDALKKRLRAANDKLQSVCDQLHYSSQSQCATLLHHTESASTLVAFPPPLTVPNNQQLIKTIGRGDKGNILSTTTAPHLFVHA</sequence>
<feature type="compositionally biased region" description="Basic and acidic residues" evidence="1">
    <location>
        <begin position="53"/>
        <end position="74"/>
    </location>
</feature>
<reference evidence="2 3" key="1">
    <citation type="submission" date="2015-02" db="EMBL/GenBank/DDBJ databases">
        <title>Draft Genome Sequences of Two Closely-Related Aflatoxigenic Aspergillus Species Obtained from the Cote d'Ivoire.</title>
        <authorList>
            <person name="Moore G.G."/>
            <person name="Beltz S.B."/>
            <person name="Mack B.M."/>
        </authorList>
    </citation>
    <scope>NUCLEOTIDE SEQUENCE [LARGE SCALE GENOMIC DNA]</scope>
    <source>
        <strain evidence="2 3">SRRC1468</strain>
    </source>
</reference>
<dbReference type="OrthoDB" id="4356069at2759"/>
<feature type="compositionally biased region" description="Polar residues" evidence="1">
    <location>
        <begin position="171"/>
        <end position="181"/>
    </location>
</feature>
<protein>
    <submittedName>
        <fullName evidence="2">Uncharacterized protein</fullName>
    </submittedName>
</protein>
<accession>A0A0F8UCJ0</accession>
<keyword evidence="3" id="KW-1185">Reference proteome</keyword>
<organism evidence="2 3">
    <name type="scientific">Aspergillus rambellii</name>
    <dbReference type="NCBI Taxonomy" id="308745"/>
    <lineage>
        <taxon>Eukaryota</taxon>
        <taxon>Fungi</taxon>
        <taxon>Dikarya</taxon>
        <taxon>Ascomycota</taxon>
        <taxon>Pezizomycotina</taxon>
        <taxon>Eurotiomycetes</taxon>
        <taxon>Eurotiomycetidae</taxon>
        <taxon>Eurotiales</taxon>
        <taxon>Aspergillaceae</taxon>
        <taxon>Aspergillus</taxon>
        <taxon>Aspergillus subgen. Nidulantes</taxon>
    </lineage>
</organism>
<evidence type="ECO:0000256" key="1">
    <source>
        <dbReference type="SAM" id="MobiDB-lite"/>
    </source>
</evidence>
<dbReference type="Proteomes" id="UP000034291">
    <property type="component" value="Unassembled WGS sequence"/>
</dbReference>
<feature type="compositionally biased region" description="Low complexity" evidence="1">
    <location>
        <begin position="205"/>
        <end position="220"/>
    </location>
</feature>
<evidence type="ECO:0000313" key="2">
    <source>
        <dbReference type="EMBL" id="KKK17444.1"/>
    </source>
</evidence>
<feature type="compositionally biased region" description="Polar residues" evidence="1">
    <location>
        <begin position="28"/>
        <end position="52"/>
    </location>
</feature>
<gene>
    <name evidence="2" type="ORF">ARAM_001071</name>
</gene>
<feature type="compositionally biased region" description="Basic residues" evidence="1">
    <location>
        <begin position="226"/>
        <end position="239"/>
    </location>
</feature>
<dbReference type="EMBL" id="JZBS01002735">
    <property type="protein sequence ID" value="KKK17444.1"/>
    <property type="molecule type" value="Genomic_DNA"/>
</dbReference>
<feature type="compositionally biased region" description="Basic residues" evidence="1">
    <location>
        <begin position="1"/>
        <end position="13"/>
    </location>
</feature>
<comment type="caution">
    <text evidence="2">The sequence shown here is derived from an EMBL/GenBank/DDBJ whole genome shotgun (WGS) entry which is preliminary data.</text>
</comment>
<evidence type="ECO:0000313" key="3">
    <source>
        <dbReference type="Proteomes" id="UP000034291"/>
    </source>
</evidence>